<proteinExistence type="predicted"/>
<name>A0A5M8IA99_CHLPH</name>
<evidence type="ECO:0008006" key="3">
    <source>
        <dbReference type="Google" id="ProtNLM"/>
    </source>
</evidence>
<sequence>MRIACRSAYNKQKWLIHISIARINKYKKAKNEFYSLLGQHLDLRSPATFNEKIVWKKIHDRNPLLTVTADKWLVRDYLRVVLGRNEAEKITIPLFLAEENPDKIAFDDLPDRFAIKTNHASETNIIVRNKRKINIAETKIKLKSWMSRPYGIRQCEWAYIGIKPMIIVEKLLEDDAGALPCDFKFLVFHGKCHYILCYTGREQSVACSIYDTSWTKLPISWKGHVGPEVSRPATLNRMIDISEALSDAFDFVRVDLYTIGGMIYFGEMTHYPASGHFQVSPISFDKELGALWHLQKKYWLNKNHPSHKIMTNLSPPRDLNL</sequence>
<evidence type="ECO:0000313" key="1">
    <source>
        <dbReference type="EMBL" id="KAA6232311.1"/>
    </source>
</evidence>
<evidence type="ECO:0000313" key="2">
    <source>
        <dbReference type="Proteomes" id="UP000327458"/>
    </source>
</evidence>
<organism evidence="1 2">
    <name type="scientific">Chlorobium phaeovibrioides</name>
    <dbReference type="NCBI Taxonomy" id="1094"/>
    <lineage>
        <taxon>Bacteria</taxon>
        <taxon>Pseudomonadati</taxon>
        <taxon>Chlorobiota</taxon>
        <taxon>Chlorobiia</taxon>
        <taxon>Chlorobiales</taxon>
        <taxon>Chlorobiaceae</taxon>
        <taxon>Chlorobium/Pelodictyon group</taxon>
        <taxon>Chlorobium</taxon>
    </lineage>
</organism>
<comment type="caution">
    <text evidence="1">The sequence shown here is derived from an EMBL/GenBank/DDBJ whole genome shotgun (WGS) entry which is preliminary data.</text>
</comment>
<reference evidence="1 2" key="1">
    <citation type="submission" date="2019-07" db="EMBL/GenBank/DDBJ databases">
        <title>Draft genome Sequence of Chlorobium phaeovibrioides sp. strain PhvTcv-s14, from the Phylum Chlorobi.</title>
        <authorList>
            <person name="Babenko V."/>
            <person name="Boldyreva D."/>
            <person name="Kanygina A."/>
            <person name="Selezneva O."/>
            <person name="Akopiyan T."/>
            <person name="Lunina O."/>
        </authorList>
    </citation>
    <scope>NUCLEOTIDE SEQUENCE [LARGE SCALE GENOMIC DNA]</scope>
    <source>
        <strain evidence="1 2">GrTcv12</strain>
    </source>
</reference>
<dbReference type="RefSeq" id="WP_151419285.1">
    <property type="nucleotide sequence ID" value="NZ_VMRG01000001.1"/>
</dbReference>
<gene>
    <name evidence="1" type="ORF">FP507_03790</name>
</gene>
<protein>
    <recommendedName>
        <fullName evidence="3">Glycosyl transferase</fullName>
    </recommendedName>
</protein>
<dbReference type="InterPro" id="IPR029465">
    <property type="entry name" value="ATPgrasp_TupA"/>
</dbReference>
<dbReference type="Pfam" id="PF14305">
    <property type="entry name" value="ATPgrasp_TupA"/>
    <property type="match status" value="1"/>
</dbReference>
<dbReference type="EMBL" id="VMRG01000001">
    <property type="protein sequence ID" value="KAA6232311.1"/>
    <property type="molecule type" value="Genomic_DNA"/>
</dbReference>
<accession>A0A5M8IA99</accession>
<dbReference type="Proteomes" id="UP000327458">
    <property type="component" value="Unassembled WGS sequence"/>
</dbReference>
<dbReference type="AlphaFoldDB" id="A0A5M8IA99"/>